<reference evidence="1 2" key="1">
    <citation type="journal article" date="2014" name="BMC Genomics">
        <title>Genome and secretome analysis of the hemibiotrophic fungal pathogen, Moniliophthora roreri, which causes frosty pod rot disease of cacao: mechanisms of the biotrophic and necrotrophic phases.</title>
        <authorList>
            <person name="Meinhardt L.W."/>
            <person name="Costa G.G.L."/>
            <person name="Thomazella D.P.T."/>
            <person name="Teixeira P.J.P.L."/>
            <person name="Carazzolle M.F."/>
            <person name="Schuster S.C."/>
            <person name="Carlson J.E."/>
            <person name="Guiltinan M.J."/>
            <person name="Mieczkowski P."/>
            <person name="Farmer A."/>
            <person name="Ramaraj T."/>
            <person name="Crozier J."/>
            <person name="Davis R.E."/>
            <person name="Shao J."/>
            <person name="Melnick R.L."/>
            <person name="Pereira G.A.G."/>
            <person name="Bailey B.A."/>
        </authorList>
    </citation>
    <scope>NUCLEOTIDE SEQUENCE [LARGE SCALE GENOMIC DNA]</scope>
    <source>
        <strain evidence="1 2">MCA 2997</strain>
    </source>
</reference>
<gene>
    <name evidence="1" type="ORF">Moror_15983</name>
</gene>
<dbReference type="OrthoDB" id="3062192at2759"/>
<keyword evidence="2" id="KW-1185">Reference proteome</keyword>
<evidence type="ECO:0000313" key="1">
    <source>
        <dbReference type="EMBL" id="ESK92730.1"/>
    </source>
</evidence>
<dbReference type="HOGENOM" id="CLU_423396_0_0_1"/>
<comment type="caution">
    <text evidence="1">The sequence shown here is derived from an EMBL/GenBank/DDBJ whole genome shotgun (WGS) entry which is preliminary data.</text>
</comment>
<accession>V2XJS2</accession>
<evidence type="ECO:0000313" key="2">
    <source>
        <dbReference type="Proteomes" id="UP000017559"/>
    </source>
</evidence>
<dbReference type="EMBL" id="AWSO01000259">
    <property type="protein sequence ID" value="ESK92730.1"/>
    <property type="molecule type" value="Genomic_DNA"/>
</dbReference>
<protein>
    <submittedName>
        <fullName evidence="1">Uncharacterized protein</fullName>
    </submittedName>
</protein>
<name>V2XJS2_MONRO</name>
<dbReference type="AlphaFoldDB" id="V2XJS2"/>
<dbReference type="Proteomes" id="UP000017559">
    <property type="component" value="Unassembled WGS sequence"/>
</dbReference>
<dbReference type="KEGG" id="mrr:Moror_15983"/>
<sequence>MSSRSRTPAHSRRSSLLTIPTQTSFSFLTNSDESTASEDLEGPGAVSGHYIKALGELTLKGFEGFVVYRRLLNIKKRFPHSDEEIVPHGMYDDLLELCRPGLYSRQLRWQALRILITQIARRETAQLLKRLIRWPLEQLRAVLVEFTSCLHDQWQDVSHPQPTYRDLVRIYISVTRDSEPHPILPFLDFLLCIAQVSVECLESVLIPFASFHTLAMIYHHPLAVLYEQGAHRAQQLSLSSATIAYSPLLRRNVWRDLGVTNTARRLHYIYQKKERLGFYDNELFDACVDALDFSCSVQDLHVSTQALNFVALILAWSPHPSALDILAQALSLFSFADQVHVLSELIQRLERDDIDVYETESLLYPRFIEFSVSAATRHRNIRTALLHSGFHHFFIFTVSQQLDSAAHKDVLRNHTVLEIVKSVVDDVLPLAQVSNEDRRLWKTVTDIFGWPSTPGSYTDDDWEEVRLPTESSYESIMHPSELTATIIDAQRIDTNPEDTFILWISVKHSKYRRKWEVCKTLSALKELYSEVWRKGRSQGVDREVEERVSQSRIWKQYSTLQPRDKEVLIEELLCGLTRLQYATQCQEVVTFLTTDVVHNAQPREPRRGKATVFEIPILVELDDSFLILEDDNDDKRFHNVGSRLGLL</sequence>
<proteinExistence type="predicted"/>
<organism evidence="1 2">
    <name type="scientific">Moniliophthora roreri (strain MCA 2997)</name>
    <name type="common">Cocoa frosty pod rot fungus</name>
    <name type="synonym">Crinipellis roreri</name>
    <dbReference type="NCBI Taxonomy" id="1381753"/>
    <lineage>
        <taxon>Eukaryota</taxon>
        <taxon>Fungi</taxon>
        <taxon>Dikarya</taxon>
        <taxon>Basidiomycota</taxon>
        <taxon>Agaricomycotina</taxon>
        <taxon>Agaricomycetes</taxon>
        <taxon>Agaricomycetidae</taxon>
        <taxon>Agaricales</taxon>
        <taxon>Marasmiineae</taxon>
        <taxon>Marasmiaceae</taxon>
        <taxon>Moniliophthora</taxon>
    </lineage>
</organism>